<evidence type="ECO:0000313" key="2">
    <source>
        <dbReference type="Proteomes" id="UP000179284"/>
    </source>
</evidence>
<dbReference type="SUPFAM" id="SSF52266">
    <property type="entry name" value="SGNH hydrolase"/>
    <property type="match status" value="1"/>
</dbReference>
<dbReference type="Gene3D" id="3.40.50.1110">
    <property type="entry name" value="SGNH hydrolase"/>
    <property type="match status" value="1"/>
</dbReference>
<name>A0A1D9P206_9FIRM</name>
<reference evidence="2" key="1">
    <citation type="submission" date="2016-10" db="EMBL/GenBank/DDBJ databases">
        <title>The complete genome sequence of the rumen bacterium Butyrivibrio hungatei MB2003.</title>
        <authorList>
            <person name="Palevich N."/>
            <person name="Kelly W.J."/>
            <person name="Leahy S.C."/>
            <person name="Altermann E."/>
            <person name="Rakonjac J."/>
            <person name="Attwood G.T."/>
        </authorList>
    </citation>
    <scope>NUCLEOTIDE SEQUENCE [LARGE SCALE GENOMIC DNA]</scope>
    <source>
        <strain evidence="2">MB2003</strain>
    </source>
</reference>
<keyword evidence="2" id="KW-1185">Reference proteome</keyword>
<gene>
    <name evidence="1" type="ORF">bhn_I1593</name>
</gene>
<dbReference type="Proteomes" id="UP000179284">
    <property type="component" value="Chromosome I"/>
</dbReference>
<organism evidence="1 2">
    <name type="scientific">Butyrivibrio hungatei</name>
    <dbReference type="NCBI Taxonomy" id="185008"/>
    <lineage>
        <taxon>Bacteria</taxon>
        <taxon>Bacillati</taxon>
        <taxon>Bacillota</taxon>
        <taxon>Clostridia</taxon>
        <taxon>Lachnospirales</taxon>
        <taxon>Lachnospiraceae</taxon>
        <taxon>Butyrivibrio</taxon>
    </lineage>
</organism>
<dbReference type="RefSeq" id="WP_071176301.1">
    <property type="nucleotide sequence ID" value="NZ_CP017831.1"/>
</dbReference>
<sequence>MKRKFLLLTKTVAFLLILLFCFMAVALVVERKSSYIKNEMYIQEAEKEHVDVFFLGSSHVINGINPVQLYDEQGITAYNLGGYGSVLLSSYWQFRLALERRIPDLVVIDAYMLENDIRYVDDPNANVNSDELHLNIDRFPLTRTKILAINDMFQDDSKKYPYLFDYIIYHDRWKELDSDDFNRLTGNADINRLMGAEMKYVMHSDGFTYTDYGAGTLDRETVGTTYLRRIIDDCQIRGIKVAIVTVPFLAMAENQAAAHTASQIASEYGIPCLNMLEITDVVDYGLDFMDAGHLNILGATKVTRYIGNWLKENFDLADHRGDAEYATWQKCADEFYENQRNTLTGNADIHTQLIMLKLCGDSTSFAFSIRGGSVAYADDVLMRQLKSLGAGEKLDEAIASKSSYFLVSDHGNVTEFAGDDEEKVIETADGVITYEGVSDLYRIMNIGDDKETNHLYSDEFAYSDVQLIFFEDGEVTSHQYYTGDSFNYSYEER</sequence>
<dbReference type="EMBL" id="CP017831">
    <property type="protein sequence ID" value="AOZ96626.1"/>
    <property type="molecule type" value="Genomic_DNA"/>
</dbReference>
<protein>
    <recommendedName>
        <fullName evidence="3">SGNH/GDSL hydrolase family protein</fullName>
    </recommendedName>
</protein>
<accession>A0A1D9P206</accession>
<evidence type="ECO:0008006" key="3">
    <source>
        <dbReference type="Google" id="ProtNLM"/>
    </source>
</evidence>
<proteinExistence type="predicted"/>
<dbReference type="KEGG" id="bhu:bhn_I1593"/>
<dbReference type="InterPro" id="IPR036514">
    <property type="entry name" value="SGNH_hydro_sf"/>
</dbReference>
<evidence type="ECO:0000313" key="1">
    <source>
        <dbReference type="EMBL" id="AOZ96626.1"/>
    </source>
</evidence>
<dbReference type="OrthoDB" id="9796702at2"/>
<dbReference type="AlphaFoldDB" id="A0A1D9P206"/>